<organism evidence="2 3">
    <name type="scientific">Microbacterium testaceum</name>
    <name type="common">Aureobacterium testaceum</name>
    <name type="synonym">Brevibacterium testaceum</name>
    <dbReference type="NCBI Taxonomy" id="2033"/>
    <lineage>
        <taxon>Bacteria</taxon>
        <taxon>Bacillati</taxon>
        <taxon>Actinomycetota</taxon>
        <taxon>Actinomycetes</taxon>
        <taxon>Micrococcales</taxon>
        <taxon>Microbacteriaceae</taxon>
        <taxon>Microbacterium</taxon>
    </lineage>
</organism>
<dbReference type="Pfam" id="PF12770">
    <property type="entry name" value="CHAT"/>
    <property type="match status" value="1"/>
</dbReference>
<evidence type="ECO:0000259" key="1">
    <source>
        <dbReference type="Pfam" id="PF12770"/>
    </source>
</evidence>
<protein>
    <recommendedName>
        <fullName evidence="1">CHAT domain-containing protein</fullName>
    </recommendedName>
</protein>
<accession>A0A2T7VXL9</accession>
<dbReference type="Proteomes" id="UP000244649">
    <property type="component" value="Unassembled WGS sequence"/>
</dbReference>
<dbReference type="AlphaFoldDB" id="A0A2T7VXL9"/>
<gene>
    <name evidence="2" type="ORF">DC432_14825</name>
</gene>
<feature type="domain" description="CHAT" evidence="1">
    <location>
        <begin position="628"/>
        <end position="748"/>
    </location>
</feature>
<comment type="caution">
    <text evidence="2">The sequence shown here is derived from an EMBL/GenBank/DDBJ whole genome shotgun (WGS) entry which is preliminary data.</text>
</comment>
<dbReference type="InterPro" id="IPR024983">
    <property type="entry name" value="CHAT_dom"/>
</dbReference>
<dbReference type="EMBL" id="QDFT01000060">
    <property type="protein sequence ID" value="PVE62140.1"/>
    <property type="molecule type" value="Genomic_DNA"/>
</dbReference>
<reference evidence="2 3" key="1">
    <citation type="submission" date="2018-04" db="EMBL/GenBank/DDBJ databases">
        <authorList>
            <person name="Go L.Y."/>
            <person name="Mitchell J.A."/>
        </authorList>
    </citation>
    <scope>NUCLEOTIDE SEQUENCE [LARGE SCALE GENOMIC DNA]</scope>
    <source>
        <strain evidence="2 3">TPD7010</strain>
    </source>
</reference>
<name>A0A2T7VXL9_MICTE</name>
<sequence>MTSADKSQHDLLHHYRMLWFESTAGAIAPDRAVAKCPGLSGFSPVPRATLLIAVGLGHILGIDDDDLADESMLTTEEVARVLTDWWRFGLSEPISSTALPYALQSLLWACSGVDDPDAATVARSVQSSQLWERLKRLMPEVTEPPRDYRGALEEVATRRPELLCGAMNHEEVINLLLDTFTASEVGLVLTGLEVLYTVYSQQTTPSIAALERSSDEIHYTRLEEGSWPSYAGAKVPSWVRDTVANLGARQYYASTGHVPAVFIVAESAEELRAWEGWTYSPRFGTVPAEVDRYELLLVPEFDDGPGYVTFRYSYSSYSTLQEVQVLFAVGLLRIEMYRFTPGGELEHCWNFGVPLPQAVIEDAAPQVFAEGRDLPDRFDFGWSEEEHLARLAMIEASLFEAVLVPGSRRAKAPSLQAAWDRRLLVVDRAAKDWAVGATPDHALLEESHEELSREVSKTIREPGVIDLDLLGPNRALLQFHVRLGSWPHLRCDGAYKNDEGNLRAVSLEFSTSIELGRSFNDVGQLSKYLSDGLAELAELPAAGVIKAVLSCGAGVYNAPFHDALLSLGFDEVSYTHRVATLEPRGASDVSGSWIHGYTDVGSEYLPAVTDEVALVSKLLGEQSPRSDVWPRYVHLAGHGTTGAREYEVSLKLGADRDAILTSAGILLEVDARSCDVAYLSACDTGGGQFELGQRIEAVPLDVAAIESGARTAISTCAPVNDFIACLFAGVFHAQLKDGFSVWNSYQTARTILGGGVAKVPLDMAELFDREIESWRDRWVKAKAAKEDWRLFRLSGRHWA</sequence>
<evidence type="ECO:0000313" key="2">
    <source>
        <dbReference type="EMBL" id="PVE62140.1"/>
    </source>
</evidence>
<proteinExistence type="predicted"/>
<evidence type="ECO:0000313" key="3">
    <source>
        <dbReference type="Proteomes" id="UP000244649"/>
    </source>
</evidence>
<dbReference type="RefSeq" id="WP_116538529.1">
    <property type="nucleotide sequence ID" value="NZ_QDFT01000060.1"/>
</dbReference>